<accession>A0A3B0SMB8</accession>
<sequence>MGTVRIEVCMKQNWKSIIAALAVSSVVNLGGVIFFFKPIAEADTISGPLLHPAAGLFVYVVLSVILFDWIARQIRNAYKAAFIIIVSQSILVNVDFVLRGERGLMTAGASTVLLVATWFSVAYAYSLFAHYKED</sequence>
<proteinExistence type="predicted"/>
<reference evidence="2" key="1">
    <citation type="submission" date="2018-06" db="EMBL/GenBank/DDBJ databases">
        <authorList>
            <person name="Zhirakovskaya E."/>
        </authorList>
    </citation>
    <scope>NUCLEOTIDE SEQUENCE</scope>
</reference>
<keyword evidence="1" id="KW-1133">Transmembrane helix</keyword>
<feature type="transmembrane region" description="Helical" evidence="1">
    <location>
        <begin position="104"/>
        <end position="128"/>
    </location>
</feature>
<dbReference type="EMBL" id="UOEH01000356">
    <property type="protein sequence ID" value="VAW02137.1"/>
    <property type="molecule type" value="Genomic_DNA"/>
</dbReference>
<keyword evidence="1" id="KW-0472">Membrane</keyword>
<protein>
    <submittedName>
        <fullName evidence="2">Uncharacterized protein</fullName>
    </submittedName>
</protein>
<gene>
    <name evidence="2" type="ORF">MNBD_ALPHA05-73</name>
</gene>
<dbReference type="AlphaFoldDB" id="A0A3B0SMB8"/>
<feature type="transmembrane region" description="Helical" evidence="1">
    <location>
        <begin position="77"/>
        <end position="98"/>
    </location>
</feature>
<keyword evidence="1" id="KW-0812">Transmembrane</keyword>
<feature type="transmembrane region" description="Helical" evidence="1">
    <location>
        <begin position="49"/>
        <end position="70"/>
    </location>
</feature>
<evidence type="ECO:0000313" key="2">
    <source>
        <dbReference type="EMBL" id="VAW02137.1"/>
    </source>
</evidence>
<name>A0A3B0SMB8_9ZZZZ</name>
<evidence type="ECO:0000256" key="1">
    <source>
        <dbReference type="SAM" id="Phobius"/>
    </source>
</evidence>
<organism evidence="2">
    <name type="scientific">hydrothermal vent metagenome</name>
    <dbReference type="NCBI Taxonomy" id="652676"/>
    <lineage>
        <taxon>unclassified sequences</taxon>
        <taxon>metagenomes</taxon>
        <taxon>ecological metagenomes</taxon>
    </lineage>
</organism>
<feature type="transmembrane region" description="Helical" evidence="1">
    <location>
        <begin position="17"/>
        <end position="37"/>
    </location>
</feature>